<keyword evidence="1" id="KW-0732">Signal</keyword>
<evidence type="ECO:0000256" key="1">
    <source>
        <dbReference type="SAM" id="SignalP"/>
    </source>
</evidence>
<accession>A0A0N5C0B0</accession>
<feature type="chain" id="PRO_5005895241" evidence="1">
    <location>
        <begin position="24"/>
        <end position="68"/>
    </location>
</feature>
<dbReference type="AlphaFoldDB" id="A0A0N5C0B0"/>
<keyword evidence="2" id="KW-1185">Reference proteome</keyword>
<evidence type="ECO:0000313" key="3">
    <source>
        <dbReference type="WBParaSite" id="SPAL_0001143900.1"/>
    </source>
</evidence>
<protein>
    <submittedName>
        <fullName evidence="3">Secreted protein</fullName>
    </submittedName>
</protein>
<reference evidence="3" key="1">
    <citation type="submission" date="2017-02" db="UniProtKB">
        <authorList>
            <consortium name="WormBaseParasite"/>
        </authorList>
    </citation>
    <scope>IDENTIFICATION</scope>
</reference>
<dbReference type="Proteomes" id="UP000046392">
    <property type="component" value="Unplaced"/>
</dbReference>
<organism evidence="2 3">
    <name type="scientific">Strongyloides papillosus</name>
    <name type="common">Intestinal threadworm</name>
    <dbReference type="NCBI Taxonomy" id="174720"/>
    <lineage>
        <taxon>Eukaryota</taxon>
        <taxon>Metazoa</taxon>
        <taxon>Ecdysozoa</taxon>
        <taxon>Nematoda</taxon>
        <taxon>Chromadorea</taxon>
        <taxon>Rhabditida</taxon>
        <taxon>Tylenchina</taxon>
        <taxon>Panagrolaimomorpha</taxon>
        <taxon>Strongyloidoidea</taxon>
        <taxon>Strongyloididae</taxon>
        <taxon>Strongyloides</taxon>
    </lineage>
</organism>
<dbReference type="WBParaSite" id="SPAL_0001143900.1">
    <property type="protein sequence ID" value="SPAL_0001143900.1"/>
    <property type="gene ID" value="SPAL_0001143900"/>
</dbReference>
<feature type="signal peptide" evidence="1">
    <location>
        <begin position="1"/>
        <end position="23"/>
    </location>
</feature>
<proteinExistence type="predicted"/>
<evidence type="ECO:0000313" key="2">
    <source>
        <dbReference type="Proteomes" id="UP000046392"/>
    </source>
</evidence>
<name>A0A0N5C0B0_STREA</name>
<sequence length="68" mass="7869">MKVLLHMVDVLLMSMEVVLLTLAVKGYVQMVSERILEGMPEKDKYFLVRPSGIWQPTKEMQPIGMLIY</sequence>